<comment type="function">
    <text evidence="11">Involved in the biosynthesis of the chorismate, which leads to the biosynthesis of aromatic amino acids. Catalyzes the reversible NADPH linked reduction of 3-dehydroshikimate (DHSA) to yield shikimate (SA).</text>
</comment>
<evidence type="ECO:0000256" key="6">
    <source>
        <dbReference type="ARBA" id="ARBA00022857"/>
    </source>
</evidence>
<keyword evidence="3 11" id="KW-0028">Amino-acid biosynthesis</keyword>
<keyword evidence="12" id="KW-0808">Transferase</keyword>
<dbReference type="PANTHER" id="PTHR21089:SF1">
    <property type="entry name" value="BIFUNCTIONAL 3-DEHYDROQUINATE DEHYDRATASE_SHIKIMATE DEHYDROGENASE, CHLOROPLASTIC"/>
    <property type="match status" value="1"/>
</dbReference>
<dbReference type="InterPro" id="IPR013708">
    <property type="entry name" value="Shikimate_DH-bd_N"/>
</dbReference>
<evidence type="ECO:0000313" key="16">
    <source>
        <dbReference type="EMBL" id="NHK28109.1"/>
    </source>
</evidence>
<dbReference type="EMBL" id="BMGZ01000002">
    <property type="protein sequence ID" value="GGH97484.1"/>
    <property type="molecule type" value="Genomic_DNA"/>
</dbReference>
<dbReference type="InterPro" id="IPR036291">
    <property type="entry name" value="NAD(P)-bd_dom_sf"/>
</dbReference>
<evidence type="ECO:0000256" key="1">
    <source>
        <dbReference type="ARBA" id="ARBA00004871"/>
    </source>
</evidence>
<feature type="active site" description="Proton acceptor" evidence="11">
    <location>
        <position position="71"/>
    </location>
</feature>
<dbReference type="HAMAP" id="MF_00222">
    <property type="entry name" value="Shikimate_DH_AroE"/>
    <property type="match status" value="1"/>
</dbReference>
<dbReference type="GO" id="GO:0004140">
    <property type="term" value="F:dephospho-CoA kinase activity"/>
    <property type="evidence" value="ECO:0007669"/>
    <property type="project" value="UniProtKB-UniRule"/>
</dbReference>
<dbReference type="Proteomes" id="UP000818603">
    <property type="component" value="Unassembled WGS sequence"/>
</dbReference>
<dbReference type="SUPFAM" id="SSF52540">
    <property type="entry name" value="P-loop containing nucleoside triphosphate hydrolases"/>
    <property type="match status" value="1"/>
</dbReference>
<evidence type="ECO:0000256" key="12">
    <source>
        <dbReference type="HAMAP-Rule" id="MF_00376"/>
    </source>
</evidence>
<evidence type="ECO:0000256" key="4">
    <source>
        <dbReference type="ARBA" id="ARBA00022741"/>
    </source>
</evidence>
<dbReference type="GO" id="GO:0019632">
    <property type="term" value="P:shikimate metabolic process"/>
    <property type="evidence" value="ECO:0007669"/>
    <property type="project" value="InterPro"/>
</dbReference>
<evidence type="ECO:0000256" key="5">
    <source>
        <dbReference type="ARBA" id="ARBA00022840"/>
    </source>
</evidence>
<feature type="binding site" evidence="11">
    <location>
        <position position="249"/>
    </location>
    <ligand>
        <name>shikimate</name>
        <dbReference type="ChEBI" id="CHEBI:36208"/>
    </ligand>
</feature>
<gene>
    <name evidence="11" type="primary">aroE</name>
    <name evidence="12" type="synonym">coaE</name>
    <name evidence="16" type="ORF">FF098_009360</name>
    <name evidence="15" type="ORF">GCM10011355_18830</name>
</gene>
<feature type="binding site" evidence="11">
    <location>
        <begin position="18"/>
        <end position="20"/>
    </location>
    <ligand>
        <name>shikimate</name>
        <dbReference type="ChEBI" id="CHEBI:36208"/>
    </ligand>
</feature>
<sequence length="480" mass="52404">MTQARFRGAIAGWPVGHSLSPVVNAWWRRKHGVAGSYEHMPCEGGEAEFRQLVERLKAEEFTGINVTIPHKENAFKVADTVSDRAKALGVANTLVFYDGKVHADNTDEEGFYASVMAVRPERKSRALVLGAGGAAPAVLMALHRAGFENIDISNRTRQKAEGLKSRFECLSEIVDWSKFADNLSAYDLVVNTTSLGMHGQPPLEVDLSAAPDHMIVADIIYTPLETPLLAQARARGLKTFNGLAMLANQAVPGFEHWTGIRPAVTPDLMEHLEDRLLGRIPPVAIALTGSIGMGKSTVAAMFARLGAHTWDADDAVHRLYAEGGAAVEPVAELFPDVIQSGAVSREKLSAHLLANPGDFPALEAVVHPLVAADRAVSFDKAQRAGALSCVMDIPLLFEKHLEKPFQAVVVVTADEEVRRKRVLVRPGMTEEKYRSIVARQMPEGEKIARADYVIRTDLSLEETAAEVSDAYRQILEKYAY</sequence>
<dbReference type="InterPro" id="IPR001977">
    <property type="entry name" value="Depp_CoAkinase"/>
</dbReference>
<dbReference type="Pfam" id="PF08501">
    <property type="entry name" value="Shikimate_dh_N"/>
    <property type="match status" value="1"/>
</dbReference>
<feature type="binding site" evidence="11">
    <location>
        <position position="67"/>
    </location>
    <ligand>
        <name>shikimate</name>
        <dbReference type="ChEBI" id="CHEBI:36208"/>
    </ligand>
</feature>
<dbReference type="NCBIfam" id="TIGR00152">
    <property type="entry name" value="dephospho-CoA kinase"/>
    <property type="match status" value="1"/>
</dbReference>
<dbReference type="AlphaFoldDB" id="A0A8J3EPG3"/>
<reference evidence="15" key="1">
    <citation type="journal article" date="2014" name="Int. J. Syst. Evol. Microbiol.">
        <title>Complete genome sequence of Corynebacterium casei LMG S-19264T (=DSM 44701T), isolated from a smear-ripened cheese.</title>
        <authorList>
            <consortium name="US DOE Joint Genome Institute (JGI-PGF)"/>
            <person name="Walter F."/>
            <person name="Albersmeier A."/>
            <person name="Kalinowski J."/>
            <person name="Ruckert C."/>
        </authorList>
    </citation>
    <scope>NUCLEOTIDE SEQUENCE</scope>
    <source>
        <strain evidence="15">CGMCC 1.14984</strain>
    </source>
</reference>
<proteinExistence type="inferred from homology"/>
<name>A0A8J3EPG3_9PROT</name>
<keyword evidence="18" id="KW-1185">Reference proteome</keyword>
<evidence type="ECO:0000313" key="18">
    <source>
        <dbReference type="Proteomes" id="UP000818603"/>
    </source>
</evidence>
<evidence type="ECO:0000256" key="7">
    <source>
        <dbReference type="ARBA" id="ARBA00022993"/>
    </source>
</evidence>
<feature type="binding site" evidence="11">
    <location>
        <position position="221"/>
    </location>
    <ligand>
        <name>shikimate</name>
        <dbReference type="ChEBI" id="CHEBI:36208"/>
    </ligand>
</feature>
<feature type="binding site" evidence="11">
    <location>
        <begin position="130"/>
        <end position="134"/>
    </location>
    <ligand>
        <name>NADP(+)</name>
        <dbReference type="ChEBI" id="CHEBI:58349"/>
    </ligand>
</feature>
<dbReference type="GO" id="GO:0008652">
    <property type="term" value="P:amino acid biosynthetic process"/>
    <property type="evidence" value="ECO:0007669"/>
    <property type="project" value="UniProtKB-KW"/>
</dbReference>
<keyword evidence="7 12" id="KW-0173">Coenzyme A biosynthesis</keyword>
<keyword evidence="12" id="KW-0963">Cytoplasm</keyword>
<feature type="binding site" evidence="11">
    <location>
        <position position="219"/>
    </location>
    <ligand>
        <name>NADP(+)</name>
        <dbReference type="ChEBI" id="CHEBI:58349"/>
    </ligand>
</feature>
<dbReference type="SUPFAM" id="SSF53223">
    <property type="entry name" value="Aminoacid dehydrogenase-like, N-terminal domain"/>
    <property type="match status" value="1"/>
</dbReference>
<dbReference type="GO" id="GO:0050661">
    <property type="term" value="F:NADP binding"/>
    <property type="evidence" value="ECO:0007669"/>
    <property type="project" value="InterPro"/>
</dbReference>
<comment type="caution">
    <text evidence="15">The sequence shown here is derived from an EMBL/GenBank/DDBJ whole genome shotgun (WGS) entry which is preliminary data.</text>
</comment>
<dbReference type="GO" id="GO:0009073">
    <property type="term" value="P:aromatic amino acid family biosynthetic process"/>
    <property type="evidence" value="ECO:0007669"/>
    <property type="project" value="UniProtKB-KW"/>
</dbReference>
<dbReference type="Gene3D" id="3.40.50.720">
    <property type="entry name" value="NAD(P)-binding Rossmann-like Domain"/>
    <property type="match status" value="1"/>
</dbReference>
<organism evidence="15 17">
    <name type="scientific">Aquisalinus luteolus</name>
    <dbReference type="NCBI Taxonomy" id="1566827"/>
    <lineage>
        <taxon>Bacteria</taxon>
        <taxon>Pseudomonadati</taxon>
        <taxon>Pseudomonadota</taxon>
        <taxon>Alphaproteobacteria</taxon>
        <taxon>Parvularculales</taxon>
        <taxon>Parvularculaceae</taxon>
        <taxon>Aquisalinus</taxon>
    </lineage>
</organism>
<dbReference type="InterPro" id="IPR027417">
    <property type="entry name" value="P-loop_NTPase"/>
</dbReference>
<dbReference type="EMBL" id="VCJR02000002">
    <property type="protein sequence ID" value="NHK28109.1"/>
    <property type="molecule type" value="Genomic_DNA"/>
</dbReference>
<dbReference type="InterPro" id="IPR022893">
    <property type="entry name" value="Shikimate_DH_fam"/>
</dbReference>
<dbReference type="SUPFAM" id="SSF51735">
    <property type="entry name" value="NAD(P)-binding Rossmann-fold domains"/>
    <property type="match status" value="1"/>
</dbReference>
<dbReference type="PROSITE" id="PS51219">
    <property type="entry name" value="DPCK"/>
    <property type="match status" value="1"/>
</dbReference>
<keyword evidence="4 12" id="KW-0547">Nucleotide-binding</keyword>
<comment type="similarity">
    <text evidence="2 12">Belongs to the CoaE family.</text>
</comment>
<evidence type="ECO:0000256" key="2">
    <source>
        <dbReference type="ARBA" id="ARBA00009018"/>
    </source>
</evidence>
<keyword evidence="9 11" id="KW-0057">Aromatic amino acid biosynthesis</keyword>
<dbReference type="Pfam" id="PF01488">
    <property type="entry name" value="Shikimate_DH"/>
    <property type="match status" value="1"/>
</dbReference>
<dbReference type="GO" id="GO:0015937">
    <property type="term" value="P:coenzyme A biosynthetic process"/>
    <property type="evidence" value="ECO:0007669"/>
    <property type="project" value="UniProtKB-UniRule"/>
</dbReference>
<dbReference type="Gene3D" id="3.40.50.10860">
    <property type="entry name" value="Leucine Dehydrogenase, chain A, domain 1"/>
    <property type="match status" value="1"/>
</dbReference>
<feature type="binding site" evidence="11">
    <location>
        <position position="242"/>
    </location>
    <ligand>
        <name>NADP(+)</name>
        <dbReference type="ChEBI" id="CHEBI:58349"/>
    </ligand>
</feature>
<evidence type="ECO:0000313" key="17">
    <source>
        <dbReference type="Proteomes" id="UP000621856"/>
    </source>
</evidence>
<evidence type="ECO:0000259" key="14">
    <source>
        <dbReference type="Pfam" id="PF08501"/>
    </source>
</evidence>
<keyword evidence="12" id="KW-0418">Kinase</keyword>
<keyword evidence="8 11" id="KW-0560">Oxidoreductase</keyword>
<keyword evidence="6 11" id="KW-0521">NADP</keyword>
<dbReference type="GO" id="GO:0004764">
    <property type="term" value="F:shikimate 3-dehydrogenase (NADP+) activity"/>
    <property type="evidence" value="ECO:0007669"/>
    <property type="project" value="UniProtKB-UniRule"/>
</dbReference>
<dbReference type="GO" id="GO:0009423">
    <property type="term" value="P:chorismate biosynthetic process"/>
    <property type="evidence" value="ECO:0007669"/>
    <property type="project" value="UniProtKB-UniRule"/>
</dbReference>
<dbReference type="CDD" id="cd02022">
    <property type="entry name" value="DPCK"/>
    <property type="match status" value="1"/>
</dbReference>
<dbReference type="InterPro" id="IPR006151">
    <property type="entry name" value="Shikm_DH/Glu-tRNA_Rdtase"/>
</dbReference>
<dbReference type="GO" id="GO:0005524">
    <property type="term" value="F:ATP binding"/>
    <property type="evidence" value="ECO:0007669"/>
    <property type="project" value="UniProtKB-UniRule"/>
</dbReference>
<feature type="domain" description="Shikimate dehydrogenase substrate binding N-terminal" evidence="14">
    <location>
        <begin position="10"/>
        <end position="94"/>
    </location>
</feature>
<comment type="similarity">
    <text evidence="11">Belongs to the shikimate dehydrogenase family.</text>
</comment>
<feature type="binding site" evidence="11">
    <location>
        <position position="83"/>
    </location>
    <ligand>
        <name>NADP(+)</name>
        <dbReference type="ChEBI" id="CHEBI:58349"/>
    </ligand>
</feature>
<feature type="binding site" evidence="11">
    <location>
        <position position="92"/>
    </location>
    <ligand>
        <name>shikimate</name>
        <dbReference type="ChEBI" id="CHEBI:36208"/>
    </ligand>
</feature>
<dbReference type="Pfam" id="PF01121">
    <property type="entry name" value="CoaE"/>
    <property type="match status" value="1"/>
</dbReference>
<reference evidence="16 18" key="2">
    <citation type="submission" date="2020-02" db="EMBL/GenBank/DDBJ databases">
        <title>Genome sequence of Parvularcula flava strain NH6-79.</title>
        <authorList>
            <person name="Abdul Karim M.H."/>
            <person name="Lam M.Q."/>
            <person name="Chen S.J."/>
            <person name="Yahya A."/>
            <person name="Shahir S."/>
            <person name="Shamsir M.S."/>
            <person name="Chong C.S."/>
        </authorList>
    </citation>
    <scope>NUCLEOTIDE SEQUENCE [LARGE SCALE GENOMIC DNA]</scope>
    <source>
        <strain evidence="16 18">NH6-79</strain>
    </source>
</reference>
<dbReference type="NCBIfam" id="TIGR00507">
    <property type="entry name" value="aroE"/>
    <property type="match status" value="1"/>
</dbReference>
<dbReference type="HAMAP" id="MF_00376">
    <property type="entry name" value="Dephospho_CoA_kinase"/>
    <property type="match status" value="1"/>
</dbReference>
<evidence type="ECO:0000256" key="10">
    <source>
        <dbReference type="ARBA" id="ARBA00049442"/>
    </source>
</evidence>
<evidence type="ECO:0000313" key="15">
    <source>
        <dbReference type="EMBL" id="GGH97484.1"/>
    </source>
</evidence>
<comment type="pathway">
    <text evidence="1 11">Metabolic intermediate biosynthesis; chorismate biosynthesis; chorismate from D-erythrose 4-phosphate and phosphoenolpyruvate: step 4/7.</text>
</comment>
<comment type="subcellular location">
    <subcellularLocation>
        <location evidence="12">Cytoplasm</location>
    </subcellularLocation>
</comment>
<comment type="catalytic activity">
    <reaction evidence="12">
        <text>3'-dephospho-CoA + ATP = ADP + CoA + H(+)</text>
        <dbReference type="Rhea" id="RHEA:18245"/>
        <dbReference type="ChEBI" id="CHEBI:15378"/>
        <dbReference type="ChEBI" id="CHEBI:30616"/>
        <dbReference type="ChEBI" id="CHEBI:57287"/>
        <dbReference type="ChEBI" id="CHEBI:57328"/>
        <dbReference type="ChEBI" id="CHEBI:456216"/>
        <dbReference type="EC" id="2.7.1.24"/>
    </reaction>
</comment>
<dbReference type="UniPathway" id="UPA00241">
    <property type="reaction ID" value="UER00356"/>
</dbReference>
<dbReference type="Gene3D" id="3.40.50.300">
    <property type="entry name" value="P-loop containing nucleotide triphosphate hydrolases"/>
    <property type="match status" value="1"/>
</dbReference>
<dbReference type="CDD" id="cd01065">
    <property type="entry name" value="NAD_bind_Shikimate_DH"/>
    <property type="match status" value="1"/>
</dbReference>
<evidence type="ECO:0000256" key="8">
    <source>
        <dbReference type="ARBA" id="ARBA00023002"/>
    </source>
</evidence>
<evidence type="ECO:0000256" key="11">
    <source>
        <dbReference type="HAMAP-Rule" id="MF_00222"/>
    </source>
</evidence>
<comment type="function">
    <text evidence="12">Catalyzes the phosphorylation of the 3'-hydroxyl group of dephosphocoenzyme A to form coenzyme A.</text>
</comment>
<dbReference type="Proteomes" id="UP000621856">
    <property type="component" value="Unassembled WGS sequence"/>
</dbReference>
<dbReference type="PANTHER" id="PTHR21089">
    <property type="entry name" value="SHIKIMATE DEHYDROGENASE"/>
    <property type="match status" value="1"/>
</dbReference>
<feature type="binding site" evidence="11">
    <location>
        <begin position="154"/>
        <end position="159"/>
    </location>
    <ligand>
        <name>NADP(+)</name>
        <dbReference type="ChEBI" id="CHEBI:58349"/>
    </ligand>
</feature>
<keyword evidence="5 12" id="KW-0067">ATP-binding</keyword>
<reference evidence="15" key="3">
    <citation type="submission" date="2020-09" db="EMBL/GenBank/DDBJ databases">
        <authorList>
            <person name="Sun Q."/>
            <person name="Zhou Y."/>
        </authorList>
    </citation>
    <scope>NUCLEOTIDE SEQUENCE</scope>
    <source>
        <strain evidence="15">CGMCC 1.14984</strain>
    </source>
</reference>
<dbReference type="InterPro" id="IPR046346">
    <property type="entry name" value="Aminoacid_DH-like_N_sf"/>
</dbReference>
<dbReference type="GO" id="GO:0005829">
    <property type="term" value="C:cytosol"/>
    <property type="evidence" value="ECO:0007669"/>
    <property type="project" value="TreeGrafter"/>
</dbReference>
<dbReference type="EC" id="2.7.1.24" evidence="12"/>
<protein>
    <recommendedName>
        <fullName evidence="11 12">Multifunctional fusion protein</fullName>
    </recommendedName>
    <domain>
        <recommendedName>
            <fullName evidence="11">Shikimate dehydrogenase (NADP(+))</fullName>
            <shortName evidence="11">SDH</shortName>
            <ecNumber evidence="11">1.1.1.25</ecNumber>
        </recommendedName>
    </domain>
    <domain>
        <recommendedName>
            <fullName evidence="12">Dephospho-CoA kinase</fullName>
            <ecNumber evidence="12">2.7.1.24</ecNumber>
        </recommendedName>
        <alternativeName>
            <fullName evidence="12">Dephosphocoenzyme A kinase</fullName>
        </alternativeName>
    </domain>
</protein>
<dbReference type="InterPro" id="IPR011342">
    <property type="entry name" value="Shikimate_DH"/>
</dbReference>
<feature type="domain" description="Quinate/shikimate 5-dehydrogenase/glutamyl-tRNA reductase" evidence="13">
    <location>
        <begin position="123"/>
        <end position="194"/>
    </location>
</feature>
<comment type="pathway">
    <text evidence="12">Cofactor biosynthesis; coenzyme A biosynthesis; CoA from (R)-pantothenate: step 5/5.</text>
</comment>
<dbReference type="NCBIfam" id="NF001312">
    <property type="entry name" value="PRK00258.1-4"/>
    <property type="match status" value="1"/>
</dbReference>
<comment type="catalytic activity">
    <reaction evidence="10 11">
        <text>shikimate + NADP(+) = 3-dehydroshikimate + NADPH + H(+)</text>
        <dbReference type="Rhea" id="RHEA:17737"/>
        <dbReference type="ChEBI" id="CHEBI:15378"/>
        <dbReference type="ChEBI" id="CHEBI:16630"/>
        <dbReference type="ChEBI" id="CHEBI:36208"/>
        <dbReference type="ChEBI" id="CHEBI:57783"/>
        <dbReference type="ChEBI" id="CHEBI:58349"/>
        <dbReference type="EC" id="1.1.1.25"/>
    </reaction>
</comment>
<accession>A0A8J3EPG3</accession>
<comment type="subunit">
    <text evidence="11">Homodimer.</text>
</comment>
<evidence type="ECO:0000256" key="9">
    <source>
        <dbReference type="ARBA" id="ARBA00023141"/>
    </source>
</evidence>
<feature type="binding site" evidence="11">
    <location>
        <position position="107"/>
    </location>
    <ligand>
        <name>shikimate</name>
        <dbReference type="ChEBI" id="CHEBI:36208"/>
    </ligand>
</feature>
<dbReference type="EC" id="1.1.1.25" evidence="11"/>
<feature type="binding site" evidence="12">
    <location>
        <begin position="292"/>
        <end position="297"/>
    </location>
    <ligand>
        <name>ATP</name>
        <dbReference type="ChEBI" id="CHEBI:30616"/>
    </ligand>
</feature>
<evidence type="ECO:0000259" key="13">
    <source>
        <dbReference type="Pfam" id="PF01488"/>
    </source>
</evidence>
<dbReference type="RefSeq" id="WP_155139838.1">
    <property type="nucleotide sequence ID" value="NZ_BMGZ01000002.1"/>
</dbReference>
<dbReference type="UniPathway" id="UPA00053">
    <property type="reaction ID" value="UER00087"/>
</dbReference>
<evidence type="ECO:0000256" key="3">
    <source>
        <dbReference type="ARBA" id="ARBA00022605"/>
    </source>
</evidence>